<dbReference type="EMBL" id="CP006694">
    <property type="protein sequence ID" value="EKT86837.1"/>
    <property type="molecule type" value="Genomic_DNA"/>
</dbReference>
<evidence type="ECO:0000313" key="1">
    <source>
        <dbReference type="EMBL" id="EKT86837.1"/>
    </source>
</evidence>
<proteinExistence type="predicted"/>
<sequence length="31" mass="3496">MGSETEKSGRIQSSILKRLFLLNSKEVFLAL</sequence>
<dbReference type="STRING" id="758847.LSS_10328"/>
<protein>
    <submittedName>
        <fullName evidence="1">Uncharacterized protein</fullName>
    </submittedName>
</protein>
<evidence type="ECO:0000313" key="2">
    <source>
        <dbReference type="Proteomes" id="UP000035800"/>
    </source>
</evidence>
<accession>K8Y8C8</accession>
<dbReference type="KEGG" id="lst:LSS_10328"/>
<reference evidence="1 2" key="2">
    <citation type="journal article" date="2014" name="Emerg. Microbes Infect.">
        <title>Potential impact on kidney infection: a whole-genome analysis of Leptospira santarosai serovar Shermani.</title>
        <authorList>
            <person name="Chou L.F."/>
            <person name="Chen T.W."/>
            <person name="Ko Y.C."/>
            <person name="Pan M.J."/>
            <person name="Tian Y.C."/>
            <person name="Chiu C.H."/>
            <person name="Tang P."/>
            <person name="Hung C.C."/>
            <person name="Yang C.W."/>
        </authorList>
    </citation>
    <scope>NUCLEOTIDE SEQUENCE</scope>
    <source>
        <strain evidence="1 2">LT 821</strain>
    </source>
</reference>
<dbReference type="Proteomes" id="UP000035800">
    <property type="component" value="Chromosome I"/>
</dbReference>
<organism evidence="1 2">
    <name type="scientific">Leptospira santarosai serovar Shermani str. LT 821</name>
    <dbReference type="NCBI Taxonomy" id="758847"/>
    <lineage>
        <taxon>Bacteria</taxon>
        <taxon>Pseudomonadati</taxon>
        <taxon>Spirochaetota</taxon>
        <taxon>Spirochaetia</taxon>
        <taxon>Leptospirales</taxon>
        <taxon>Leptospiraceae</taxon>
        <taxon>Leptospira</taxon>
    </lineage>
</organism>
<dbReference type="AlphaFoldDB" id="K8Y8C8"/>
<name>K8Y8C8_9LEPT</name>
<reference evidence="1 2" key="1">
    <citation type="journal article" date="2012" name="Gene">
        <title>Sequence of Leptospira santarosai serovar Shermani genome and prediction of virulence-associated genes.</title>
        <authorList>
            <person name="Chou L.F."/>
            <person name="Chen Y.T."/>
            <person name="Lu C.W."/>
            <person name="Ko Y.C."/>
            <person name="Tang C.Y."/>
            <person name="Pan M.J."/>
            <person name="Tian Y.C."/>
            <person name="Chiu C.H."/>
            <person name="Hung C.C."/>
            <person name="Yang C.W."/>
        </authorList>
    </citation>
    <scope>NUCLEOTIDE SEQUENCE [LARGE SCALE GENOMIC DNA]</scope>
    <source>
        <strain evidence="1">LT 821</strain>
    </source>
</reference>
<gene>
    <name evidence="1" type="ORF">LSS_10328</name>
</gene>